<organism evidence="13 14">
    <name type="scientific">Streptomyces inhibens</name>
    <dbReference type="NCBI Taxonomy" id="2293571"/>
    <lineage>
        <taxon>Bacteria</taxon>
        <taxon>Bacillati</taxon>
        <taxon>Actinomycetota</taxon>
        <taxon>Actinomycetes</taxon>
        <taxon>Kitasatosporales</taxon>
        <taxon>Streptomycetaceae</taxon>
        <taxon>Streptomyces</taxon>
    </lineage>
</organism>
<keyword evidence="4" id="KW-0378">Hydrolase</keyword>
<dbReference type="Proteomes" id="UP000262477">
    <property type="component" value="Unassembled WGS sequence"/>
</dbReference>
<feature type="active site" description="Charge relay system" evidence="8">
    <location>
        <position position="232"/>
    </location>
</feature>
<proteinExistence type="inferred from homology"/>
<keyword evidence="14" id="KW-1185">Reference proteome</keyword>
<dbReference type="GO" id="GO:0006508">
    <property type="term" value="P:proteolysis"/>
    <property type="evidence" value="ECO:0007669"/>
    <property type="project" value="UniProtKB-KW"/>
</dbReference>
<dbReference type="Pfam" id="PF00089">
    <property type="entry name" value="Trypsin"/>
    <property type="match status" value="1"/>
</dbReference>
<keyword evidence="6" id="KW-0865">Zymogen</keyword>
<dbReference type="OrthoDB" id="8781117at2"/>
<dbReference type="Gene3D" id="2.40.10.10">
    <property type="entry name" value="Trypsin-like serine proteases"/>
    <property type="match status" value="2"/>
</dbReference>
<evidence type="ECO:0000256" key="7">
    <source>
        <dbReference type="ARBA" id="ARBA00023157"/>
    </source>
</evidence>
<evidence type="ECO:0000256" key="10">
    <source>
        <dbReference type="SAM" id="SignalP"/>
    </source>
</evidence>
<evidence type="ECO:0000256" key="9">
    <source>
        <dbReference type="PIRSR" id="PIRSR001134-2"/>
    </source>
</evidence>
<comment type="caution">
    <text evidence="13">The sequence shown here is derived from an EMBL/GenBank/DDBJ whole genome shotgun (WGS) entry which is preliminary data.</text>
</comment>
<dbReference type="InterPro" id="IPR043504">
    <property type="entry name" value="Peptidase_S1_PA_chymotrypsin"/>
</dbReference>
<evidence type="ECO:0000259" key="11">
    <source>
        <dbReference type="Pfam" id="PF00089"/>
    </source>
</evidence>
<evidence type="ECO:0000259" key="12">
    <source>
        <dbReference type="Pfam" id="PF02983"/>
    </source>
</evidence>
<evidence type="ECO:0000313" key="14">
    <source>
        <dbReference type="Proteomes" id="UP000262477"/>
    </source>
</evidence>
<dbReference type="GO" id="GO:0004252">
    <property type="term" value="F:serine-type endopeptidase activity"/>
    <property type="evidence" value="ECO:0007669"/>
    <property type="project" value="InterPro"/>
</dbReference>
<accession>A0A371PQB1</accession>
<dbReference type="Pfam" id="PF02983">
    <property type="entry name" value="Pro_Al_protease"/>
    <property type="match status" value="1"/>
</dbReference>
<protein>
    <submittedName>
        <fullName evidence="13">S1 family peptidase</fullName>
    </submittedName>
</protein>
<feature type="active site" description="Charge relay system" evidence="8">
    <location>
        <position position="314"/>
    </location>
</feature>
<dbReference type="AlphaFoldDB" id="A0A371PQB1"/>
<dbReference type="PRINTS" id="PR00861">
    <property type="entry name" value="ALYTICPTASE"/>
</dbReference>
<name>A0A371PQB1_STRIH</name>
<evidence type="ECO:0000256" key="5">
    <source>
        <dbReference type="ARBA" id="ARBA00022825"/>
    </source>
</evidence>
<reference evidence="13 14" key="1">
    <citation type="submission" date="2018-08" db="EMBL/GenBank/DDBJ databases">
        <title>Streptomyces NEAU-D10 sp. nov., a novel Actinomycete isolated from soil.</title>
        <authorList>
            <person name="Jin L."/>
        </authorList>
    </citation>
    <scope>NUCLEOTIDE SEQUENCE [LARGE SCALE GENOMIC DNA]</scope>
    <source>
        <strain evidence="13 14">NEAU-D10</strain>
    </source>
</reference>
<keyword evidence="7 9" id="KW-1015">Disulfide bond</keyword>
<feature type="domain" description="Peptidase S1" evidence="11">
    <location>
        <begin position="196"/>
        <end position="348"/>
    </location>
</feature>
<keyword evidence="2" id="KW-0645">Protease</keyword>
<dbReference type="SUPFAM" id="SSF50494">
    <property type="entry name" value="Trypsin-like serine proteases"/>
    <property type="match status" value="1"/>
</dbReference>
<dbReference type="InterPro" id="IPR009003">
    <property type="entry name" value="Peptidase_S1_PA"/>
</dbReference>
<feature type="domain" description="Peptidase S1A alpha-lytic prodomain" evidence="12">
    <location>
        <begin position="99"/>
        <end position="151"/>
    </location>
</feature>
<dbReference type="RefSeq" id="WP_128512332.1">
    <property type="nucleotide sequence ID" value="NZ_QUAC01000477.1"/>
</dbReference>
<sequence length="358" mass="36728">MKCTYVPTPRTVLAAAGVVALFTAALTLQSAKAAPRPAPDPPSATIAAHRAREINSALSGEAAGSYYDPENHKLIVNVTTEAAAGKARLAGAEARIVKHSLASLDAARATLKEKATIPGTSWAMDPKINKVVVVADRTVEGDRLQQLRTVVSSLGDRAVLKTSTDTLRPLISGGDAIWGSGARCSLGFNVTKGGQPYFLTAGHCANAVRSWSAAQGGTEIAVTESGSFPGDDFGIAKYTAADMVHPGEVNLYNGSTQPITKAGDPIVGQKVQRSGSTTQVRNGDISALNVTVNYQEGPVDGLIQTTICAEPGDSGGSLFEGTAALGLTSGGRGTCSSGGETFYQPVGEALEKTGSQLG</sequence>
<feature type="signal peptide" evidence="10">
    <location>
        <begin position="1"/>
        <end position="33"/>
    </location>
</feature>
<dbReference type="InterPro" id="IPR001316">
    <property type="entry name" value="Pept_S1A_streptogrisin"/>
</dbReference>
<dbReference type="GO" id="GO:0005576">
    <property type="term" value="C:extracellular region"/>
    <property type="evidence" value="ECO:0007669"/>
    <property type="project" value="InterPro"/>
</dbReference>
<dbReference type="InterPro" id="IPR001254">
    <property type="entry name" value="Trypsin_dom"/>
</dbReference>
<dbReference type="EMBL" id="QUAC01000477">
    <property type="protein sequence ID" value="REK84718.1"/>
    <property type="molecule type" value="Genomic_DNA"/>
</dbReference>
<feature type="disulfide bond" evidence="9">
    <location>
        <begin position="184"/>
        <end position="204"/>
    </location>
</feature>
<evidence type="ECO:0000256" key="8">
    <source>
        <dbReference type="PIRSR" id="PIRSR001134-1"/>
    </source>
</evidence>
<comment type="similarity">
    <text evidence="1">Belongs to the peptidase S1 family.</text>
</comment>
<evidence type="ECO:0000313" key="13">
    <source>
        <dbReference type="EMBL" id="REK84718.1"/>
    </source>
</evidence>
<evidence type="ECO:0000256" key="3">
    <source>
        <dbReference type="ARBA" id="ARBA00022729"/>
    </source>
</evidence>
<dbReference type="PIRSF" id="PIRSF001134">
    <property type="entry name" value="Streptogrisin"/>
    <property type="match status" value="1"/>
</dbReference>
<keyword evidence="3 10" id="KW-0732">Signal</keyword>
<evidence type="ECO:0000256" key="1">
    <source>
        <dbReference type="ARBA" id="ARBA00007664"/>
    </source>
</evidence>
<gene>
    <name evidence="13" type="ORF">DY245_41800</name>
</gene>
<keyword evidence="5" id="KW-0720">Serine protease</keyword>
<evidence type="ECO:0000256" key="2">
    <source>
        <dbReference type="ARBA" id="ARBA00022670"/>
    </source>
</evidence>
<feature type="active site" description="Charge relay system" evidence="8">
    <location>
        <position position="203"/>
    </location>
</feature>
<evidence type="ECO:0000256" key="6">
    <source>
        <dbReference type="ARBA" id="ARBA00023145"/>
    </source>
</evidence>
<feature type="chain" id="PRO_5016648636" evidence="10">
    <location>
        <begin position="34"/>
        <end position="358"/>
    </location>
</feature>
<evidence type="ECO:0000256" key="4">
    <source>
        <dbReference type="ARBA" id="ARBA00022801"/>
    </source>
</evidence>
<feature type="disulfide bond" evidence="9">
    <location>
        <begin position="308"/>
        <end position="335"/>
    </location>
</feature>
<dbReference type="InterPro" id="IPR004236">
    <property type="entry name" value="Pept_S1_alpha_lytic"/>
</dbReference>
<dbReference type="CDD" id="cd21112">
    <property type="entry name" value="alphaLP-like"/>
    <property type="match status" value="1"/>
</dbReference>